<evidence type="ECO:0000313" key="1">
    <source>
        <dbReference type="EMBL" id="OQV12350.1"/>
    </source>
</evidence>
<proteinExistence type="predicted"/>
<protein>
    <submittedName>
        <fullName evidence="1">Uncharacterized protein</fullName>
    </submittedName>
</protein>
<dbReference type="Proteomes" id="UP000192578">
    <property type="component" value="Unassembled WGS sequence"/>
</dbReference>
<dbReference type="AlphaFoldDB" id="A0A1W0WB04"/>
<accession>A0A1W0WB04</accession>
<evidence type="ECO:0000313" key="2">
    <source>
        <dbReference type="Proteomes" id="UP000192578"/>
    </source>
</evidence>
<keyword evidence="2" id="KW-1185">Reference proteome</keyword>
<name>A0A1W0WB04_HYPEX</name>
<reference evidence="2" key="1">
    <citation type="submission" date="2017-01" db="EMBL/GenBank/DDBJ databases">
        <title>Comparative genomics of anhydrobiosis in the tardigrade Hypsibius dujardini.</title>
        <authorList>
            <person name="Yoshida Y."/>
            <person name="Koutsovoulos G."/>
            <person name="Laetsch D."/>
            <person name="Stevens L."/>
            <person name="Kumar S."/>
            <person name="Horikawa D."/>
            <person name="Ishino K."/>
            <person name="Komine S."/>
            <person name="Tomita M."/>
            <person name="Blaxter M."/>
            <person name="Arakawa K."/>
        </authorList>
    </citation>
    <scope>NUCLEOTIDE SEQUENCE [LARGE SCALE GENOMIC DNA]</scope>
    <source>
        <strain evidence="2">Z151</strain>
    </source>
</reference>
<dbReference type="EMBL" id="MTYJ01000147">
    <property type="protein sequence ID" value="OQV12350.1"/>
    <property type="molecule type" value="Genomic_DNA"/>
</dbReference>
<gene>
    <name evidence="1" type="ORF">BV898_13378</name>
</gene>
<sequence>MHYPESSYLSLQYVNKCNVTFSRVRYKGSLCKALVTGFSQHYPRTPGANGAPWTCSAASQSSMGAMQPDFIQGYQYFVGKSNWQHASGLVWRVVMMKPVSMT</sequence>
<comment type="caution">
    <text evidence="1">The sequence shown here is derived from an EMBL/GenBank/DDBJ whole genome shotgun (WGS) entry which is preliminary data.</text>
</comment>
<organism evidence="1 2">
    <name type="scientific">Hypsibius exemplaris</name>
    <name type="common">Freshwater tardigrade</name>
    <dbReference type="NCBI Taxonomy" id="2072580"/>
    <lineage>
        <taxon>Eukaryota</taxon>
        <taxon>Metazoa</taxon>
        <taxon>Ecdysozoa</taxon>
        <taxon>Tardigrada</taxon>
        <taxon>Eutardigrada</taxon>
        <taxon>Parachela</taxon>
        <taxon>Hypsibioidea</taxon>
        <taxon>Hypsibiidae</taxon>
        <taxon>Hypsibius</taxon>
    </lineage>
</organism>